<keyword evidence="8" id="KW-1185">Reference proteome</keyword>
<keyword evidence="4" id="KW-0472">Membrane</keyword>
<name>A0AAD7BKV4_MYCRO</name>
<dbReference type="InterPro" id="IPR007667">
    <property type="entry name" value="Hypoxia_induced_domain"/>
</dbReference>
<dbReference type="AlphaFoldDB" id="A0AAD7BKV4"/>
<evidence type="ECO:0000313" key="8">
    <source>
        <dbReference type="Proteomes" id="UP001221757"/>
    </source>
</evidence>
<evidence type="ECO:0000259" key="6">
    <source>
        <dbReference type="PROSITE" id="PS51503"/>
    </source>
</evidence>
<feature type="non-terminal residue" evidence="7">
    <location>
        <position position="1"/>
    </location>
</feature>
<feature type="non-terminal residue" evidence="7">
    <location>
        <position position="128"/>
    </location>
</feature>
<evidence type="ECO:0000313" key="7">
    <source>
        <dbReference type="EMBL" id="KAJ7624192.1"/>
    </source>
</evidence>
<dbReference type="PROSITE" id="PS51503">
    <property type="entry name" value="HIG1"/>
    <property type="match status" value="1"/>
</dbReference>
<evidence type="ECO:0000256" key="3">
    <source>
        <dbReference type="ARBA" id="ARBA00022989"/>
    </source>
</evidence>
<protein>
    <recommendedName>
        <fullName evidence="6">HIG1 domain-containing protein</fullName>
    </recommendedName>
</protein>
<dbReference type="EMBL" id="JARKIE010000615">
    <property type="protein sequence ID" value="KAJ7624192.1"/>
    <property type="molecule type" value="Genomic_DNA"/>
</dbReference>
<accession>A0AAD7BKV4</accession>
<feature type="domain" description="HIG1" evidence="6">
    <location>
        <begin position="46"/>
        <end position="128"/>
    </location>
</feature>
<comment type="subcellular location">
    <subcellularLocation>
        <location evidence="1">Mitochondrion</location>
    </subcellularLocation>
</comment>
<reference evidence="7" key="1">
    <citation type="submission" date="2023-03" db="EMBL/GenBank/DDBJ databases">
        <title>Massive genome expansion in bonnet fungi (Mycena s.s.) driven by repeated elements and novel gene families across ecological guilds.</title>
        <authorList>
            <consortium name="Lawrence Berkeley National Laboratory"/>
            <person name="Harder C.B."/>
            <person name="Miyauchi S."/>
            <person name="Viragh M."/>
            <person name="Kuo A."/>
            <person name="Thoen E."/>
            <person name="Andreopoulos B."/>
            <person name="Lu D."/>
            <person name="Skrede I."/>
            <person name="Drula E."/>
            <person name="Henrissat B."/>
            <person name="Morin E."/>
            <person name="Kohler A."/>
            <person name="Barry K."/>
            <person name="LaButti K."/>
            <person name="Morin E."/>
            <person name="Salamov A."/>
            <person name="Lipzen A."/>
            <person name="Mereny Z."/>
            <person name="Hegedus B."/>
            <person name="Baldrian P."/>
            <person name="Stursova M."/>
            <person name="Weitz H."/>
            <person name="Taylor A."/>
            <person name="Grigoriev I.V."/>
            <person name="Nagy L.G."/>
            <person name="Martin F."/>
            <person name="Kauserud H."/>
        </authorList>
    </citation>
    <scope>NUCLEOTIDE SEQUENCE</scope>
    <source>
        <strain evidence="7">CBHHK067</strain>
    </source>
</reference>
<gene>
    <name evidence="7" type="ORF">B0H17DRAFT_908502</name>
</gene>
<dbReference type="Proteomes" id="UP001221757">
    <property type="component" value="Unassembled WGS sequence"/>
</dbReference>
<evidence type="ECO:0000256" key="1">
    <source>
        <dbReference type="ARBA" id="ARBA00004173"/>
    </source>
</evidence>
<evidence type="ECO:0000256" key="4">
    <source>
        <dbReference type="ARBA" id="ARBA00023136"/>
    </source>
</evidence>
<evidence type="ECO:0000256" key="5">
    <source>
        <dbReference type="SAM" id="SignalP"/>
    </source>
</evidence>
<dbReference type="GO" id="GO:0005739">
    <property type="term" value="C:mitochondrion"/>
    <property type="evidence" value="ECO:0007669"/>
    <property type="project" value="UniProtKB-SubCell"/>
</dbReference>
<feature type="chain" id="PRO_5042166825" description="HIG1 domain-containing protein" evidence="5">
    <location>
        <begin position="25"/>
        <end position="128"/>
    </location>
</feature>
<keyword evidence="5" id="KW-0732">Signal</keyword>
<sequence length="128" mass="13791">PDGQQLPPSLKVLGILVIAAPTLSIQAECRGKSRSGAGGNGVRVLEAQHRQELTRWESMSASGKIVDWASRHEYSIVGGWVLSLTLTSGIISRNKRQTTAQKVVQACMWAQDLTIGIILTVAGLKTNR</sequence>
<keyword evidence="2" id="KW-0812">Transmembrane</keyword>
<organism evidence="7 8">
    <name type="scientific">Mycena rosella</name>
    <name type="common">Pink bonnet</name>
    <name type="synonym">Agaricus rosellus</name>
    <dbReference type="NCBI Taxonomy" id="1033263"/>
    <lineage>
        <taxon>Eukaryota</taxon>
        <taxon>Fungi</taxon>
        <taxon>Dikarya</taxon>
        <taxon>Basidiomycota</taxon>
        <taxon>Agaricomycotina</taxon>
        <taxon>Agaricomycetes</taxon>
        <taxon>Agaricomycetidae</taxon>
        <taxon>Agaricales</taxon>
        <taxon>Marasmiineae</taxon>
        <taxon>Mycenaceae</taxon>
        <taxon>Mycena</taxon>
    </lineage>
</organism>
<evidence type="ECO:0000256" key="2">
    <source>
        <dbReference type="ARBA" id="ARBA00022692"/>
    </source>
</evidence>
<keyword evidence="3" id="KW-1133">Transmembrane helix</keyword>
<feature type="signal peptide" evidence="5">
    <location>
        <begin position="1"/>
        <end position="24"/>
    </location>
</feature>
<comment type="caution">
    <text evidence="7">The sequence shown here is derived from an EMBL/GenBank/DDBJ whole genome shotgun (WGS) entry which is preliminary data.</text>
</comment>
<proteinExistence type="predicted"/>